<dbReference type="Gene3D" id="2.20.200.10">
    <property type="entry name" value="Outer membrane efflux proteins (OEP)"/>
    <property type="match status" value="1"/>
</dbReference>
<comment type="subcellular location">
    <subcellularLocation>
        <location evidence="2">Cell membrane</location>
        <topology evidence="2">Lipid-anchor</topology>
    </subcellularLocation>
</comment>
<feature type="chain" id="PRO_5021511524" evidence="2">
    <location>
        <begin position="23"/>
        <end position="499"/>
    </location>
</feature>
<dbReference type="EMBL" id="RCZI01000002">
    <property type="protein sequence ID" value="TPG29132.1"/>
    <property type="molecule type" value="Genomic_DNA"/>
</dbReference>
<dbReference type="InterPro" id="IPR003423">
    <property type="entry name" value="OMP_efflux"/>
</dbReference>
<dbReference type="PANTHER" id="PTHR30203">
    <property type="entry name" value="OUTER MEMBRANE CATION EFFLUX PROTEIN"/>
    <property type="match status" value="1"/>
</dbReference>
<dbReference type="Proteomes" id="UP000319212">
    <property type="component" value="Unassembled WGS sequence"/>
</dbReference>
<comment type="caution">
    <text evidence="3">The sequence shown here is derived from an EMBL/GenBank/DDBJ whole genome shotgun (WGS) entry which is preliminary data.</text>
</comment>
<evidence type="ECO:0000313" key="3">
    <source>
        <dbReference type="EMBL" id="TPG29132.1"/>
    </source>
</evidence>
<dbReference type="Pfam" id="PF02321">
    <property type="entry name" value="OEP"/>
    <property type="match status" value="2"/>
</dbReference>
<reference evidence="3 4" key="1">
    <citation type="journal article" date="2019" name="Environ. Microbiol.">
        <title>Species interactions and distinct microbial communities in high Arctic permafrost affected cryosols are associated with the CH4 and CO2 gas fluxes.</title>
        <authorList>
            <person name="Altshuler I."/>
            <person name="Hamel J."/>
            <person name="Turney S."/>
            <person name="Magnuson E."/>
            <person name="Levesque R."/>
            <person name="Greer C."/>
            <person name="Whyte L.G."/>
        </authorList>
    </citation>
    <scope>NUCLEOTIDE SEQUENCE [LARGE SCALE GENOMIC DNA]</scope>
    <source>
        <strain evidence="3 4">S06.C</strain>
    </source>
</reference>
<dbReference type="NCBIfam" id="TIGR01845">
    <property type="entry name" value="outer_NodT"/>
    <property type="match status" value="1"/>
</dbReference>
<dbReference type="AlphaFoldDB" id="A0A502DXJ5"/>
<dbReference type="PROSITE" id="PS51257">
    <property type="entry name" value="PROKAR_LIPOPROTEIN"/>
    <property type="match status" value="1"/>
</dbReference>
<proteinExistence type="inferred from homology"/>
<protein>
    <submittedName>
        <fullName evidence="3">Efflux transporter outer membrane subunit</fullName>
    </submittedName>
</protein>
<dbReference type="PANTHER" id="PTHR30203:SF32">
    <property type="entry name" value="CATION EFFLUX SYSTEM PROTEIN CUSC"/>
    <property type="match status" value="1"/>
</dbReference>
<name>A0A502DXJ5_9BURK</name>
<dbReference type="GO" id="GO:0015562">
    <property type="term" value="F:efflux transmembrane transporter activity"/>
    <property type="evidence" value="ECO:0007669"/>
    <property type="project" value="InterPro"/>
</dbReference>
<dbReference type="OrthoDB" id="9770517at2"/>
<dbReference type="Gene3D" id="1.20.1600.10">
    <property type="entry name" value="Outer membrane efflux proteins (OEP)"/>
    <property type="match status" value="1"/>
</dbReference>
<dbReference type="InterPro" id="IPR010131">
    <property type="entry name" value="MdtP/NodT-like"/>
</dbReference>
<dbReference type="RefSeq" id="WP_140841364.1">
    <property type="nucleotide sequence ID" value="NZ_RCZI01000002.1"/>
</dbReference>
<feature type="signal peptide" evidence="2">
    <location>
        <begin position="1"/>
        <end position="22"/>
    </location>
</feature>
<accession>A0A502DXJ5</accession>
<dbReference type="GO" id="GO:0005886">
    <property type="term" value="C:plasma membrane"/>
    <property type="evidence" value="ECO:0007669"/>
    <property type="project" value="UniProtKB-SubCell"/>
</dbReference>
<sequence>MAPNTRLRRTAAGLALPAVLLAGCVNLAPDYVRPAAPVPQAWASAAAARDAAGLTAAAPSDIGWREFFVDARLRGVVELALANNRDLRVAALNIERARAQYGVVSASAFPAIGAGASGTRSRTPGSVSASGQARLATQYNVNLGLASYELDLFGRVRNLGDAALESFFATEDARRGTQISLVAEVATAWLVLATDQQRLQLARDTLASRQKSYDLVERSHALGAQSGLTLAQSRTTVDTARADAAAFDAQVEQSRNALDLLAGGSVPAALLPPPTATMSPSPAAQLLAPPAELPSTVLLQRPDVLAAEHALRASNANIGAARAAFYPRIALTGSAGTASSSLSGLFESGSAAWNFAPSISLPIFDGGANRANLGVAQAQQQIQLATYERTLQVAFREVADVLAARRTLGERLAAQQSLVAATTRAFELSDALFRSGGAGYLDVLDAQRSLYTVQQSLISLQLIEQANRITLYRTLGGGWRTTADEAQVTGSGTAPVSRG</sequence>
<keyword evidence="2" id="KW-0564">Palmitate</keyword>
<dbReference type="SUPFAM" id="SSF56954">
    <property type="entry name" value="Outer membrane efflux proteins (OEP)"/>
    <property type="match status" value="1"/>
</dbReference>
<evidence type="ECO:0000256" key="1">
    <source>
        <dbReference type="ARBA" id="ARBA00007613"/>
    </source>
</evidence>
<keyword evidence="2" id="KW-0732">Signal</keyword>
<comment type="similarity">
    <text evidence="1 2">Belongs to the outer membrane factor (OMF) (TC 1.B.17) family.</text>
</comment>
<organism evidence="3 4">
    <name type="scientific">Variovorax guangxiensis</name>
    <dbReference type="NCBI Taxonomy" id="1775474"/>
    <lineage>
        <taxon>Bacteria</taxon>
        <taxon>Pseudomonadati</taxon>
        <taxon>Pseudomonadota</taxon>
        <taxon>Betaproteobacteria</taxon>
        <taxon>Burkholderiales</taxon>
        <taxon>Comamonadaceae</taxon>
        <taxon>Variovorax</taxon>
    </lineage>
</organism>
<gene>
    <name evidence="3" type="ORF">EAH82_10265</name>
</gene>
<keyword evidence="2" id="KW-1134">Transmembrane beta strand</keyword>
<evidence type="ECO:0000313" key="4">
    <source>
        <dbReference type="Proteomes" id="UP000319212"/>
    </source>
</evidence>
<keyword evidence="2" id="KW-0449">Lipoprotein</keyword>
<keyword evidence="2" id="KW-0472">Membrane</keyword>
<evidence type="ECO:0000256" key="2">
    <source>
        <dbReference type="RuleBase" id="RU362097"/>
    </source>
</evidence>
<keyword evidence="2" id="KW-0812">Transmembrane</keyword>